<evidence type="ECO:0000313" key="2">
    <source>
        <dbReference type="EMBL" id="STO06864.1"/>
    </source>
</evidence>
<sequence>MAAGSLTIQIIDDTNREAVIGLTVATEQSRFIETNAESLREMEVDVKYAWTCYALCLNERPVGFMMIGAENKVDRYVWLDRFMIDAHEQGQGLGSRFLQLALVWIQDRFDVDDIVLSLHPTNELAKHFYQRGGFVDSGRIDEWNGEEIWVYHVKQGQPS</sequence>
<dbReference type="OrthoDB" id="9127144at2"/>
<dbReference type="PROSITE" id="PS51186">
    <property type="entry name" value="GNAT"/>
    <property type="match status" value="1"/>
</dbReference>
<dbReference type="Gene3D" id="3.40.630.30">
    <property type="match status" value="1"/>
</dbReference>
<protein>
    <submittedName>
        <fullName evidence="2">Spermine/spermidine acetyltransferase</fullName>
        <ecNumber evidence="2">2.3.1.57</ecNumber>
    </submittedName>
</protein>
<dbReference type="STRING" id="1397694.GCA_000702585_00724"/>
<evidence type="ECO:0000313" key="3">
    <source>
        <dbReference type="Proteomes" id="UP000254060"/>
    </source>
</evidence>
<dbReference type="InterPro" id="IPR027455">
    <property type="entry name" value="Sper_AcTfrase_N"/>
</dbReference>
<dbReference type="Gene3D" id="1.10.287.900">
    <property type="entry name" value="The crystal structure of the spermine/spermidine acetyltransferase from enterococcus faecali"/>
    <property type="match status" value="1"/>
</dbReference>
<feature type="domain" description="N-acetyltransferase" evidence="1">
    <location>
        <begin position="6"/>
        <end position="157"/>
    </location>
</feature>
<dbReference type="InterPro" id="IPR016181">
    <property type="entry name" value="Acyl_CoA_acyltransferase"/>
</dbReference>
<dbReference type="SUPFAM" id="SSF55729">
    <property type="entry name" value="Acyl-CoA N-acyltransferases (Nat)"/>
    <property type="match status" value="1"/>
</dbReference>
<dbReference type="InterPro" id="IPR000182">
    <property type="entry name" value="GNAT_dom"/>
</dbReference>
<dbReference type="Pfam" id="PF00583">
    <property type="entry name" value="Acetyltransf_1"/>
    <property type="match status" value="1"/>
</dbReference>
<keyword evidence="2" id="KW-0012">Acyltransferase</keyword>
<proteinExistence type="predicted"/>
<dbReference type="GO" id="GO:0004145">
    <property type="term" value="F:diamine N-acetyltransferase activity"/>
    <property type="evidence" value="ECO:0007669"/>
    <property type="project" value="UniProtKB-EC"/>
</dbReference>
<organism evidence="2 3">
    <name type="scientific">Exiguobacterium aurantiacum</name>
    <dbReference type="NCBI Taxonomy" id="33987"/>
    <lineage>
        <taxon>Bacteria</taxon>
        <taxon>Bacillati</taxon>
        <taxon>Bacillota</taxon>
        <taxon>Bacilli</taxon>
        <taxon>Bacillales</taxon>
        <taxon>Bacillales Family XII. Incertae Sedis</taxon>
        <taxon>Exiguobacterium</taxon>
    </lineage>
</organism>
<evidence type="ECO:0000259" key="1">
    <source>
        <dbReference type="PROSITE" id="PS51186"/>
    </source>
</evidence>
<dbReference type="EC" id="2.3.1.57" evidence="2"/>
<accession>A0A377FQM6</accession>
<dbReference type="Proteomes" id="UP000254060">
    <property type="component" value="Unassembled WGS sequence"/>
</dbReference>
<dbReference type="AlphaFoldDB" id="A0A377FQM6"/>
<keyword evidence="2" id="KW-0808">Transferase</keyword>
<dbReference type="RefSeq" id="WP_029334065.1">
    <property type="nucleotide sequence ID" value="NZ_UGGP01000001.1"/>
</dbReference>
<dbReference type="EMBL" id="UGGP01000001">
    <property type="protein sequence ID" value="STO06864.1"/>
    <property type="molecule type" value="Genomic_DNA"/>
</dbReference>
<gene>
    <name evidence="2" type="primary">bltD_1</name>
    <name evidence="2" type="ORF">NCTC13163_00203</name>
</gene>
<dbReference type="CDD" id="cd04301">
    <property type="entry name" value="NAT_SF"/>
    <property type="match status" value="1"/>
</dbReference>
<reference evidence="2 3" key="1">
    <citation type="submission" date="2018-06" db="EMBL/GenBank/DDBJ databases">
        <authorList>
            <consortium name="Pathogen Informatics"/>
            <person name="Doyle S."/>
        </authorList>
    </citation>
    <scope>NUCLEOTIDE SEQUENCE [LARGE SCALE GENOMIC DNA]</scope>
    <source>
        <strain evidence="2 3">NCTC13163</strain>
    </source>
</reference>
<name>A0A377FQM6_9BACL</name>